<comment type="subcellular location">
    <subcellularLocation>
        <location evidence="2">Nucleus</location>
    </subcellularLocation>
</comment>
<dbReference type="GO" id="GO:0005634">
    <property type="term" value="C:nucleus"/>
    <property type="evidence" value="ECO:0007669"/>
    <property type="project" value="UniProtKB-SubCell"/>
</dbReference>
<comment type="cofactor">
    <cofactor evidence="1">
        <name>a divalent metal cation</name>
        <dbReference type="ChEBI" id="CHEBI:60240"/>
    </cofactor>
</comment>
<evidence type="ECO:0000313" key="9">
    <source>
        <dbReference type="EMBL" id="CAK1598073.1"/>
    </source>
</evidence>
<evidence type="ECO:0000256" key="1">
    <source>
        <dbReference type="ARBA" id="ARBA00001968"/>
    </source>
</evidence>
<dbReference type="GO" id="GO:0004518">
    <property type="term" value="F:nuclease activity"/>
    <property type="evidence" value="ECO:0007669"/>
    <property type="project" value="UniProtKB-KW"/>
</dbReference>
<comment type="caution">
    <text evidence="9">The sequence shown here is derived from an EMBL/GenBank/DDBJ whole genome shotgun (WGS) entry which is preliminary data.</text>
</comment>
<reference evidence="9 10" key="1">
    <citation type="submission" date="2023-11" db="EMBL/GenBank/DDBJ databases">
        <authorList>
            <person name="Hedman E."/>
            <person name="Englund M."/>
            <person name="Stromberg M."/>
            <person name="Nyberg Akerstrom W."/>
            <person name="Nylinder S."/>
            <person name="Jareborg N."/>
            <person name="Kallberg Y."/>
            <person name="Kronander E."/>
        </authorList>
    </citation>
    <scope>NUCLEOTIDE SEQUENCE [LARGE SCALE GENOMIC DNA]</scope>
</reference>
<evidence type="ECO:0000259" key="8">
    <source>
        <dbReference type="Pfam" id="PF13359"/>
    </source>
</evidence>
<keyword evidence="4" id="KW-0540">Nuclease</keyword>
<dbReference type="AlphaFoldDB" id="A0AAV1LRP9"/>
<dbReference type="InterPro" id="IPR027806">
    <property type="entry name" value="HARBI1_dom"/>
</dbReference>
<feature type="domain" description="DDE Tnp4" evidence="8">
    <location>
        <begin position="171"/>
        <end position="335"/>
    </location>
</feature>
<dbReference type="PANTHER" id="PTHR22930:SF269">
    <property type="entry name" value="NUCLEASE HARBI1-LIKE PROTEIN"/>
    <property type="match status" value="1"/>
</dbReference>
<comment type="similarity">
    <text evidence="3">Belongs to the HARBI1 family.</text>
</comment>
<keyword evidence="7" id="KW-0539">Nucleus</keyword>
<evidence type="ECO:0000256" key="5">
    <source>
        <dbReference type="ARBA" id="ARBA00022723"/>
    </source>
</evidence>
<evidence type="ECO:0000256" key="4">
    <source>
        <dbReference type="ARBA" id="ARBA00022722"/>
    </source>
</evidence>
<evidence type="ECO:0000313" key="10">
    <source>
        <dbReference type="Proteomes" id="UP001314205"/>
    </source>
</evidence>
<dbReference type="InterPro" id="IPR045249">
    <property type="entry name" value="HARBI1-like"/>
</dbReference>
<keyword evidence="6" id="KW-0378">Hydrolase</keyword>
<gene>
    <name evidence="9" type="ORF">PARMNEM_LOCUS17123</name>
</gene>
<protein>
    <recommendedName>
        <fullName evidence="8">DDE Tnp4 domain-containing protein</fullName>
    </recommendedName>
</protein>
<evidence type="ECO:0000256" key="2">
    <source>
        <dbReference type="ARBA" id="ARBA00004123"/>
    </source>
</evidence>
<dbReference type="PANTHER" id="PTHR22930">
    <property type="match status" value="1"/>
</dbReference>
<evidence type="ECO:0000256" key="7">
    <source>
        <dbReference type="ARBA" id="ARBA00023242"/>
    </source>
</evidence>
<evidence type="ECO:0000256" key="6">
    <source>
        <dbReference type="ARBA" id="ARBA00022801"/>
    </source>
</evidence>
<sequence>MAPCFSNQQKIGLALTFLCLSEDEKKRKKRKWMKLWLKERITLNHLNILRILDSEDFRNFLRMDQDTFNELLEMVRPMITKKNTVMRQAVSAEERLIATLRFLATGRSYKDLRFSTVTSFQLLSKIIPETCWAIYKALKKTIKLPSSKYEWDMAAKSFQEQWQFHNCVGCMDGKHIIIEKPSGTGSLFYNYKGTFSVVLFAIVNANYEFIYVHTGSNGSMSDGGILKSTRFYEKLINDDLKLSESFILPGTNLTVPYVFLGDSAFALETNIMKPFPDKNISKEKRIFNYRLCRARRVVENAFGILASRFRVFRQPISVKIENLDAIVLASCALHNFLRQKSKIYWTPSSVDYEDLQHQIFRTGDWRQQGALTPLHRTGERNTYEGQQVRKTLMDYFNTSGKVCFQEKMVEIVMETRE</sequence>
<keyword evidence="5" id="KW-0479">Metal-binding</keyword>
<dbReference type="EMBL" id="CAVLGL010000097">
    <property type="protein sequence ID" value="CAK1598073.1"/>
    <property type="molecule type" value="Genomic_DNA"/>
</dbReference>
<keyword evidence="10" id="KW-1185">Reference proteome</keyword>
<dbReference type="Pfam" id="PF13359">
    <property type="entry name" value="DDE_Tnp_4"/>
    <property type="match status" value="1"/>
</dbReference>
<accession>A0AAV1LRP9</accession>
<dbReference type="GO" id="GO:0046872">
    <property type="term" value="F:metal ion binding"/>
    <property type="evidence" value="ECO:0007669"/>
    <property type="project" value="UniProtKB-KW"/>
</dbReference>
<name>A0AAV1LRP9_9NEOP</name>
<evidence type="ECO:0000256" key="3">
    <source>
        <dbReference type="ARBA" id="ARBA00006958"/>
    </source>
</evidence>
<organism evidence="9 10">
    <name type="scientific">Parnassius mnemosyne</name>
    <name type="common">clouded apollo</name>
    <dbReference type="NCBI Taxonomy" id="213953"/>
    <lineage>
        <taxon>Eukaryota</taxon>
        <taxon>Metazoa</taxon>
        <taxon>Ecdysozoa</taxon>
        <taxon>Arthropoda</taxon>
        <taxon>Hexapoda</taxon>
        <taxon>Insecta</taxon>
        <taxon>Pterygota</taxon>
        <taxon>Neoptera</taxon>
        <taxon>Endopterygota</taxon>
        <taxon>Lepidoptera</taxon>
        <taxon>Glossata</taxon>
        <taxon>Ditrysia</taxon>
        <taxon>Papilionoidea</taxon>
        <taxon>Papilionidae</taxon>
        <taxon>Parnassiinae</taxon>
        <taxon>Parnassini</taxon>
        <taxon>Parnassius</taxon>
        <taxon>Driopa</taxon>
    </lineage>
</organism>
<dbReference type="Proteomes" id="UP001314205">
    <property type="component" value="Unassembled WGS sequence"/>
</dbReference>
<proteinExistence type="inferred from homology"/>
<dbReference type="GO" id="GO:0016787">
    <property type="term" value="F:hydrolase activity"/>
    <property type="evidence" value="ECO:0007669"/>
    <property type="project" value="UniProtKB-KW"/>
</dbReference>